<dbReference type="Pfam" id="PF00704">
    <property type="entry name" value="Glyco_hydro_18"/>
    <property type="match status" value="1"/>
</dbReference>
<dbReference type="PANTHER" id="PTHR46066">
    <property type="entry name" value="CHITINASE DOMAIN-CONTAINING PROTEIN 1 FAMILY MEMBER"/>
    <property type="match status" value="1"/>
</dbReference>
<dbReference type="Proteomes" id="UP001144256">
    <property type="component" value="Unassembled WGS sequence"/>
</dbReference>
<dbReference type="InterPro" id="IPR001223">
    <property type="entry name" value="Glyco_hydro18_cat"/>
</dbReference>
<dbReference type="InterPro" id="IPR041704">
    <property type="entry name" value="CFLE_GH18"/>
</dbReference>
<dbReference type="GO" id="GO:0012505">
    <property type="term" value="C:endomembrane system"/>
    <property type="evidence" value="ECO:0007669"/>
    <property type="project" value="TreeGrafter"/>
</dbReference>
<keyword evidence="2" id="KW-0326">Glycosidase</keyword>
<evidence type="ECO:0000313" key="6">
    <source>
        <dbReference type="Proteomes" id="UP001144256"/>
    </source>
</evidence>
<reference evidence="5" key="1">
    <citation type="submission" date="2022-06" db="EMBL/GenBank/DDBJ databases">
        <title>Vallitalea longa sp. nov., an anaerobic bacterium isolated from marine sediment.</title>
        <authorList>
            <person name="Hirano S."/>
            <person name="Terahara T."/>
            <person name="Mori K."/>
            <person name="Hamada M."/>
            <person name="Matsumoto R."/>
            <person name="Kobayashi T."/>
        </authorList>
    </citation>
    <scope>NUCLEOTIDE SEQUENCE</scope>
    <source>
        <strain evidence="5">SH18-1</strain>
    </source>
</reference>
<dbReference type="EMBL" id="BRLB01000024">
    <property type="protein sequence ID" value="GKX31972.1"/>
    <property type="molecule type" value="Genomic_DNA"/>
</dbReference>
<evidence type="ECO:0000256" key="1">
    <source>
        <dbReference type="ARBA" id="ARBA00022801"/>
    </source>
</evidence>
<dbReference type="GO" id="GO:0070492">
    <property type="term" value="F:oligosaccharide binding"/>
    <property type="evidence" value="ECO:0007669"/>
    <property type="project" value="TreeGrafter"/>
</dbReference>
<dbReference type="GO" id="GO:0005975">
    <property type="term" value="P:carbohydrate metabolic process"/>
    <property type="evidence" value="ECO:0007669"/>
    <property type="project" value="InterPro"/>
</dbReference>
<keyword evidence="6" id="KW-1185">Reference proteome</keyword>
<organism evidence="5 6">
    <name type="scientific">Vallitalea longa</name>
    <dbReference type="NCBI Taxonomy" id="2936439"/>
    <lineage>
        <taxon>Bacteria</taxon>
        <taxon>Bacillati</taxon>
        <taxon>Bacillota</taxon>
        <taxon>Clostridia</taxon>
        <taxon>Lachnospirales</taxon>
        <taxon>Vallitaleaceae</taxon>
        <taxon>Vallitalea</taxon>
    </lineage>
</organism>
<dbReference type="SMART" id="SM00636">
    <property type="entry name" value="Glyco_18"/>
    <property type="match status" value="1"/>
</dbReference>
<evidence type="ECO:0000259" key="4">
    <source>
        <dbReference type="PROSITE" id="PS51910"/>
    </source>
</evidence>
<dbReference type="GO" id="GO:0016798">
    <property type="term" value="F:hydrolase activity, acting on glycosyl bonds"/>
    <property type="evidence" value="ECO:0007669"/>
    <property type="project" value="UniProtKB-KW"/>
</dbReference>
<gene>
    <name evidence="5" type="primary">yaaH</name>
    <name evidence="5" type="ORF">SH1V18_44520</name>
</gene>
<dbReference type="InterPro" id="IPR029070">
    <property type="entry name" value="Chitinase_insertion_sf"/>
</dbReference>
<feature type="domain" description="GH18" evidence="4">
    <location>
        <begin position="103"/>
        <end position="430"/>
    </location>
</feature>
<sequence length="430" mass="48801">MQIHVVSPGESLFRIARLYNIPVSDIIEINQLDNPANLVVGQTLLIPTTGLFYTIKPGDSLYSISKRYNVTVYIIQRANDYLDPSDLKVGTRIFIPSPEKPIVEVAAYVDLEITGEDSAAYVEEVGDSLTYINVFSYQVNEDGMLTPLDGVEPVINAAYSERVAPLMVITNIDDGGFSIDTATAILNDEEVQDKLLDEIIATMKEKGYLGVDFDFEFLGAENRQPYIDFLKKAKKRLKDEDEKYTLSVALAPKIRDDQVGILYEGHDYKAIGEIVDFIFIMTYEWGWSGGPPRAVAPINEVRRVMEYALDNIDEDKIMMGIPLYGYDWTLPYVEGGKFAKAIGFTQGPELANKYNVEIQYDEKSQSPFLTYTDEEGKQHEVWFEDARSLQAKFDLVKELGLRGFFYWVLGRETPQNWELVEDNFIVNKII</sequence>
<dbReference type="CDD" id="cd00118">
    <property type="entry name" value="LysM"/>
    <property type="match status" value="2"/>
</dbReference>
<name>A0A9W5YDI7_9FIRM</name>
<comment type="caution">
    <text evidence="5">The sequence shown here is derived from an EMBL/GenBank/DDBJ whole genome shotgun (WGS) entry which is preliminary data.</text>
</comment>
<dbReference type="SUPFAM" id="SSF51445">
    <property type="entry name" value="(Trans)glycosidases"/>
    <property type="match status" value="1"/>
</dbReference>
<dbReference type="InterPro" id="IPR011583">
    <property type="entry name" value="Chitinase_II/V-like_cat"/>
</dbReference>
<dbReference type="SMART" id="SM00257">
    <property type="entry name" value="LysM"/>
    <property type="match status" value="2"/>
</dbReference>
<dbReference type="Gene3D" id="3.10.50.10">
    <property type="match status" value="1"/>
</dbReference>
<feature type="domain" description="LysM" evidence="3">
    <location>
        <begin position="51"/>
        <end position="95"/>
    </location>
</feature>
<dbReference type="Pfam" id="PF01476">
    <property type="entry name" value="LysM"/>
    <property type="match status" value="2"/>
</dbReference>
<dbReference type="PROSITE" id="PS51910">
    <property type="entry name" value="GH18_2"/>
    <property type="match status" value="1"/>
</dbReference>
<feature type="domain" description="LysM" evidence="3">
    <location>
        <begin position="2"/>
        <end position="46"/>
    </location>
</feature>
<evidence type="ECO:0000313" key="5">
    <source>
        <dbReference type="EMBL" id="GKX31972.1"/>
    </source>
</evidence>
<dbReference type="CDD" id="cd02874">
    <property type="entry name" value="GH18_CFLE_spore_hydrolase"/>
    <property type="match status" value="1"/>
</dbReference>
<dbReference type="PANTHER" id="PTHR46066:SF2">
    <property type="entry name" value="CHITINASE DOMAIN-CONTAINING PROTEIN 1"/>
    <property type="match status" value="1"/>
</dbReference>
<dbReference type="SUPFAM" id="SSF54106">
    <property type="entry name" value="LysM domain"/>
    <property type="match status" value="2"/>
</dbReference>
<dbReference type="Gene3D" id="3.20.20.80">
    <property type="entry name" value="Glycosidases"/>
    <property type="match status" value="1"/>
</dbReference>
<dbReference type="InterPro" id="IPR017853">
    <property type="entry name" value="GH"/>
</dbReference>
<evidence type="ECO:0000256" key="2">
    <source>
        <dbReference type="ARBA" id="ARBA00023295"/>
    </source>
</evidence>
<dbReference type="PROSITE" id="PS51782">
    <property type="entry name" value="LYSM"/>
    <property type="match status" value="2"/>
</dbReference>
<dbReference type="RefSeq" id="WP_281819334.1">
    <property type="nucleotide sequence ID" value="NZ_BRLB01000024.1"/>
</dbReference>
<dbReference type="GO" id="GO:0008061">
    <property type="term" value="F:chitin binding"/>
    <property type="evidence" value="ECO:0007669"/>
    <property type="project" value="InterPro"/>
</dbReference>
<keyword evidence="1" id="KW-0378">Hydrolase</keyword>
<dbReference type="InterPro" id="IPR018392">
    <property type="entry name" value="LysM"/>
</dbReference>
<dbReference type="InterPro" id="IPR036779">
    <property type="entry name" value="LysM_dom_sf"/>
</dbReference>
<proteinExistence type="predicted"/>
<accession>A0A9W5YDI7</accession>
<protein>
    <submittedName>
        <fullName evidence="5">Spore germination protein YaaH</fullName>
    </submittedName>
</protein>
<dbReference type="Gene3D" id="3.10.350.10">
    <property type="entry name" value="LysM domain"/>
    <property type="match status" value="2"/>
</dbReference>
<dbReference type="AlphaFoldDB" id="A0A9W5YDI7"/>
<evidence type="ECO:0000259" key="3">
    <source>
        <dbReference type="PROSITE" id="PS51782"/>
    </source>
</evidence>